<feature type="domain" description="CusB-like beta-barrel" evidence="5">
    <location>
        <begin position="231"/>
        <end position="302"/>
    </location>
</feature>
<dbReference type="OrthoDB" id="9806939at2"/>
<dbReference type="PANTHER" id="PTHR30469">
    <property type="entry name" value="MULTIDRUG RESISTANCE PROTEIN MDTA"/>
    <property type="match status" value="1"/>
</dbReference>
<comment type="similarity">
    <text evidence="1">Belongs to the membrane fusion protein (MFP) (TC 8.A.1) family.</text>
</comment>
<dbReference type="NCBIfam" id="TIGR01730">
    <property type="entry name" value="RND_mfp"/>
    <property type="match status" value="1"/>
</dbReference>
<keyword evidence="2" id="KW-0175">Coiled coil</keyword>
<dbReference type="GO" id="GO:0015562">
    <property type="term" value="F:efflux transmembrane transporter activity"/>
    <property type="evidence" value="ECO:0007669"/>
    <property type="project" value="TreeGrafter"/>
</dbReference>
<evidence type="ECO:0000259" key="5">
    <source>
        <dbReference type="Pfam" id="PF25954"/>
    </source>
</evidence>
<dbReference type="GO" id="GO:1990281">
    <property type="term" value="C:efflux pump complex"/>
    <property type="evidence" value="ECO:0007669"/>
    <property type="project" value="TreeGrafter"/>
</dbReference>
<dbReference type="Gene3D" id="1.10.287.470">
    <property type="entry name" value="Helix hairpin bin"/>
    <property type="match status" value="1"/>
</dbReference>
<reference evidence="6 7" key="1">
    <citation type="submission" date="2011-10" db="EMBL/GenBank/DDBJ databases">
        <title>Genome sequence of Gluconobacter morbifer G707, isolated from Drosophila gut.</title>
        <authorList>
            <person name="Lee W.-J."/>
            <person name="Kim E.-K."/>
        </authorList>
    </citation>
    <scope>NUCLEOTIDE SEQUENCE [LARGE SCALE GENOMIC DNA]</scope>
    <source>
        <strain evidence="6 7">G707</strain>
    </source>
</reference>
<dbReference type="InterPro" id="IPR058625">
    <property type="entry name" value="MdtA-like_BSH"/>
</dbReference>
<protein>
    <submittedName>
        <fullName evidence="6">HlyD family secretion protein</fullName>
    </submittedName>
</protein>
<comment type="caution">
    <text evidence="6">The sequence shown here is derived from an EMBL/GenBank/DDBJ whole genome shotgun (WGS) entry which is preliminary data.</text>
</comment>
<feature type="domain" description="Multidrug resistance protein MdtA-like barrel-sandwich hybrid" evidence="4">
    <location>
        <begin position="73"/>
        <end position="206"/>
    </location>
</feature>
<dbReference type="Proteomes" id="UP000004949">
    <property type="component" value="Unassembled WGS sequence"/>
</dbReference>
<sequence>MASTSRKFILAAGASAFGLYVLFLVAGHVHAVSALRAETDAAAIPDVAVVSPHRVAPKVALTLPGNIDAWYQAPIYPQVSGYVKMWYADYGAHVHKGDVLAEINAPALDAEYAQAKASLASVMAKYNLASVTANRWRAMGRSQSVSGQSVSVANANEQSANAEVQAAQRNVDHFEALERFKQIVAPFDGIVTSRSLNVGDYVSSGGGGLNATGTASELFTVADTDKLRLFVSVPEVFSYILQDGLTAKVTVPQFQGHSFNATYLTTSHGYDPNTRTAIAEFVLDNPGHTLWPGTFASVGLTARNTDANLYEIPSGSLVFEEKGMQVAVVDQSSHVHYVKIQVGRMADSSTEVLSGIKPTDRIINNPPADLLDGDAVHVVTPARGYNESGFQSEDTPDSSDDDGSE</sequence>
<dbReference type="Gene3D" id="2.40.420.20">
    <property type="match status" value="1"/>
</dbReference>
<keyword evidence="7" id="KW-1185">Reference proteome</keyword>
<dbReference type="eggNOG" id="COG0845">
    <property type="taxonomic scope" value="Bacteria"/>
</dbReference>
<feature type="coiled-coil region" evidence="2">
    <location>
        <begin position="150"/>
        <end position="177"/>
    </location>
</feature>
<dbReference type="EMBL" id="AGQV01000001">
    <property type="protein sequence ID" value="EHH69682.1"/>
    <property type="molecule type" value="Genomic_DNA"/>
</dbReference>
<dbReference type="Gene3D" id="2.40.50.100">
    <property type="match status" value="1"/>
</dbReference>
<dbReference type="STRING" id="1088869.GMO_09900"/>
<dbReference type="RefSeq" id="WP_008851139.1">
    <property type="nucleotide sequence ID" value="NZ_AGQV01000001.1"/>
</dbReference>
<evidence type="ECO:0000313" key="7">
    <source>
        <dbReference type="Proteomes" id="UP000004949"/>
    </source>
</evidence>
<evidence type="ECO:0000256" key="3">
    <source>
        <dbReference type="SAM" id="MobiDB-lite"/>
    </source>
</evidence>
<name>G6XHM4_9PROT</name>
<evidence type="ECO:0000256" key="1">
    <source>
        <dbReference type="ARBA" id="ARBA00009477"/>
    </source>
</evidence>
<organism evidence="6 7">
    <name type="scientific">Gluconobacter morbifer G707</name>
    <dbReference type="NCBI Taxonomy" id="1088869"/>
    <lineage>
        <taxon>Bacteria</taxon>
        <taxon>Pseudomonadati</taxon>
        <taxon>Pseudomonadota</taxon>
        <taxon>Alphaproteobacteria</taxon>
        <taxon>Acetobacterales</taxon>
        <taxon>Acetobacteraceae</taxon>
        <taxon>Gluconobacter</taxon>
    </lineage>
</organism>
<feature type="compositionally biased region" description="Acidic residues" evidence="3">
    <location>
        <begin position="394"/>
        <end position="405"/>
    </location>
</feature>
<accession>G6XHM4</accession>
<dbReference type="Pfam" id="PF25954">
    <property type="entry name" value="Beta-barrel_RND_2"/>
    <property type="match status" value="1"/>
</dbReference>
<evidence type="ECO:0000256" key="2">
    <source>
        <dbReference type="SAM" id="Coils"/>
    </source>
</evidence>
<evidence type="ECO:0000313" key="6">
    <source>
        <dbReference type="EMBL" id="EHH69682.1"/>
    </source>
</evidence>
<dbReference type="InterPro" id="IPR006143">
    <property type="entry name" value="RND_pump_MFP"/>
</dbReference>
<gene>
    <name evidence="6" type="ORF">GMO_09900</name>
</gene>
<evidence type="ECO:0000259" key="4">
    <source>
        <dbReference type="Pfam" id="PF25917"/>
    </source>
</evidence>
<proteinExistence type="inferred from homology"/>
<dbReference type="InterPro" id="IPR058792">
    <property type="entry name" value="Beta-barrel_RND_2"/>
</dbReference>
<dbReference type="Gene3D" id="2.40.30.170">
    <property type="match status" value="1"/>
</dbReference>
<dbReference type="PATRIC" id="fig|1088869.3.peg.994"/>
<dbReference type="Pfam" id="PF25917">
    <property type="entry name" value="BSH_RND"/>
    <property type="match status" value="1"/>
</dbReference>
<feature type="region of interest" description="Disordered" evidence="3">
    <location>
        <begin position="383"/>
        <end position="405"/>
    </location>
</feature>
<dbReference type="AlphaFoldDB" id="G6XHM4"/>
<dbReference type="SUPFAM" id="SSF111369">
    <property type="entry name" value="HlyD-like secretion proteins"/>
    <property type="match status" value="1"/>
</dbReference>
<dbReference type="PANTHER" id="PTHR30469:SF37">
    <property type="entry name" value="RAGD PROTEIN"/>
    <property type="match status" value="1"/>
</dbReference>